<dbReference type="InterPro" id="IPR008258">
    <property type="entry name" value="Transglycosylase_SLT_dom_1"/>
</dbReference>
<keyword evidence="5" id="KW-1185">Reference proteome</keyword>
<accession>G5H6C6</accession>
<feature type="chain" id="PRO_5003477875" description="Transglycosylase SLT domain-containing protein" evidence="2">
    <location>
        <begin position="25"/>
        <end position="455"/>
    </location>
</feature>
<sequence>MLKKTSMAALGVVASSFLSLFVSCNRSPETTVRQRGELVVAMDAEMPGYFVLGGESYGYQYDLFKAYADYLGVRLRIVDGNRRGGRMAPEQDAADIVTTLATRVYDDRAGEAVPIYNSSYVLLGSRTKAAEARKAQNFDLIPFLKGNRLLVSSGLQGTPLYESLLDSLSGSNIYVSSRNSFDMMELIRSGKYDFLICEMSEAQLGSALVRGVEQVYTFDEPLAMSAVISSQEQREDFKAWLSHFRGSEEYAMLNDLYFERGIVGRVMGQGLTAKNAGGISSYDDLFRDMCEKEGYDWRLISAIAYSESRFNPYVVSRKGAKGLMQVMPRVARQFGVQGDLMDPENNVLLALKVLGKIEKSLDFAPGTSSADRMKIVLACYNAGLGHVLDARSLARKYGANPDSWSDVSTYLSLKSDPEVVKDDAVKCGRFNSSQTLAFVNKVFSKYTTYCNNISR</sequence>
<evidence type="ECO:0000256" key="1">
    <source>
        <dbReference type="ARBA" id="ARBA00007734"/>
    </source>
</evidence>
<dbReference type="STRING" id="742725.HMPREF9450_00486"/>
<dbReference type="GO" id="GO:0008933">
    <property type="term" value="F:peptidoglycan lytic transglycosylase activity"/>
    <property type="evidence" value="ECO:0007669"/>
    <property type="project" value="InterPro"/>
</dbReference>
<comment type="caution">
    <text evidence="4">The sequence shown here is derived from an EMBL/GenBank/DDBJ whole genome shotgun (WGS) entry which is preliminary data.</text>
</comment>
<dbReference type="Gene3D" id="3.40.190.10">
    <property type="entry name" value="Periplasmic binding protein-like II"/>
    <property type="match status" value="2"/>
</dbReference>
<dbReference type="GO" id="GO:0016020">
    <property type="term" value="C:membrane"/>
    <property type="evidence" value="ECO:0007669"/>
    <property type="project" value="InterPro"/>
</dbReference>
<evidence type="ECO:0000256" key="2">
    <source>
        <dbReference type="SAM" id="SignalP"/>
    </source>
</evidence>
<dbReference type="PATRIC" id="fig|742725.3.peg.532"/>
<dbReference type="InterPro" id="IPR023346">
    <property type="entry name" value="Lysozyme-like_dom_sf"/>
</dbReference>
<dbReference type="PANTHER" id="PTHR37423:SF2">
    <property type="entry name" value="MEMBRANE-BOUND LYTIC MUREIN TRANSGLYCOSYLASE C"/>
    <property type="match status" value="1"/>
</dbReference>
<protein>
    <recommendedName>
        <fullName evidence="3">Transglycosylase SLT domain-containing protein</fullName>
    </recommendedName>
</protein>
<feature type="domain" description="Transglycosylase SLT" evidence="3">
    <location>
        <begin position="286"/>
        <end position="397"/>
    </location>
</feature>
<dbReference type="eggNOG" id="COG4623">
    <property type="taxonomic scope" value="Bacteria"/>
</dbReference>
<evidence type="ECO:0000313" key="5">
    <source>
        <dbReference type="Proteomes" id="UP000006008"/>
    </source>
</evidence>
<dbReference type="InterPro" id="IPR000189">
    <property type="entry name" value="Transglyc_AS"/>
</dbReference>
<name>G5H6C6_9BACT</name>
<comment type="similarity">
    <text evidence="1">Belongs to the transglycosylase Slt family.</text>
</comment>
<feature type="signal peptide" evidence="2">
    <location>
        <begin position="1"/>
        <end position="24"/>
    </location>
</feature>
<dbReference type="Proteomes" id="UP000006008">
    <property type="component" value="Unassembled WGS sequence"/>
</dbReference>
<dbReference type="CDD" id="cd13403">
    <property type="entry name" value="MLTF-like"/>
    <property type="match status" value="1"/>
</dbReference>
<evidence type="ECO:0000259" key="3">
    <source>
        <dbReference type="Pfam" id="PF01464"/>
    </source>
</evidence>
<dbReference type="GeneID" id="92816906"/>
<dbReference type="PANTHER" id="PTHR37423">
    <property type="entry name" value="SOLUBLE LYTIC MUREIN TRANSGLYCOSYLASE-RELATED"/>
    <property type="match status" value="1"/>
</dbReference>
<dbReference type="Gene3D" id="1.10.530.10">
    <property type="match status" value="1"/>
</dbReference>
<dbReference type="PROSITE" id="PS00922">
    <property type="entry name" value="TRANSGLYCOSYLASE"/>
    <property type="match status" value="1"/>
</dbReference>
<gene>
    <name evidence="4" type="ORF">HMPREF9450_00486</name>
</gene>
<proteinExistence type="inferred from homology"/>
<organism evidence="4 5">
    <name type="scientific">Alistipes indistinctus YIT 12060</name>
    <dbReference type="NCBI Taxonomy" id="742725"/>
    <lineage>
        <taxon>Bacteria</taxon>
        <taxon>Pseudomonadati</taxon>
        <taxon>Bacteroidota</taxon>
        <taxon>Bacteroidia</taxon>
        <taxon>Bacteroidales</taxon>
        <taxon>Rikenellaceae</taxon>
        <taxon>Alistipes</taxon>
    </lineage>
</organism>
<dbReference type="PROSITE" id="PS51257">
    <property type="entry name" value="PROKAR_LIPOPROTEIN"/>
    <property type="match status" value="1"/>
</dbReference>
<dbReference type="Pfam" id="PF01464">
    <property type="entry name" value="SLT"/>
    <property type="match status" value="1"/>
</dbReference>
<dbReference type="SUPFAM" id="SSF53955">
    <property type="entry name" value="Lysozyme-like"/>
    <property type="match status" value="1"/>
</dbReference>
<reference evidence="4 5" key="1">
    <citation type="submission" date="2011-08" db="EMBL/GenBank/DDBJ databases">
        <title>The Genome Sequence of Alistipes indistinctus YIT 12060.</title>
        <authorList>
            <consortium name="The Broad Institute Genome Sequencing Platform"/>
            <person name="Earl A."/>
            <person name="Ward D."/>
            <person name="Feldgarden M."/>
            <person name="Gevers D."/>
            <person name="Morotomi M."/>
            <person name="Young S.K."/>
            <person name="Zeng Q."/>
            <person name="Gargeya S."/>
            <person name="Fitzgerald M."/>
            <person name="Haas B."/>
            <person name="Abouelleil A."/>
            <person name="Alvarado L."/>
            <person name="Arachchi H.M."/>
            <person name="Berlin A."/>
            <person name="Brown A."/>
            <person name="Chapman S.B."/>
            <person name="Chen Z."/>
            <person name="Dunbar C."/>
            <person name="Freedman E."/>
            <person name="Gearin G."/>
            <person name="Gellesch M."/>
            <person name="Goldberg J."/>
            <person name="Griggs A."/>
            <person name="Gujja S."/>
            <person name="Heiman D."/>
            <person name="Howarth C."/>
            <person name="Larson L."/>
            <person name="Lui A."/>
            <person name="MacDonald P.J.P."/>
            <person name="Montmayeur A."/>
            <person name="Murphy C."/>
            <person name="Neiman D."/>
            <person name="Pearson M."/>
            <person name="Priest M."/>
            <person name="Roberts A."/>
            <person name="Saif S."/>
            <person name="Shea T."/>
            <person name="Shenoy N."/>
            <person name="Sisk P."/>
            <person name="Stolte C."/>
            <person name="Sykes S."/>
            <person name="Wortman J."/>
            <person name="Nusbaum C."/>
            <person name="Birren B."/>
        </authorList>
    </citation>
    <scope>NUCLEOTIDE SEQUENCE [LARGE SCALE GENOMIC DNA]</scope>
    <source>
        <strain evidence="4 5">YIT 12060</strain>
    </source>
</reference>
<dbReference type="EMBL" id="ADLD01000004">
    <property type="protein sequence ID" value="EHB93220.1"/>
    <property type="molecule type" value="Genomic_DNA"/>
</dbReference>
<dbReference type="SUPFAM" id="SSF53850">
    <property type="entry name" value="Periplasmic binding protein-like II"/>
    <property type="match status" value="1"/>
</dbReference>
<dbReference type="AlphaFoldDB" id="G5H6C6"/>
<dbReference type="RefSeq" id="WP_009133292.1">
    <property type="nucleotide sequence ID" value="NZ_CP102250.1"/>
</dbReference>
<dbReference type="HOGENOM" id="CLU_027494_2_0_10"/>
<dbReference type="GO" id="GO:0000270">
    <property type="term" value="P:peptidoglycan metabolic process"/>
    <property type="evidence" value="ECO:0007669"/>
    <property type="project" value="InterPro"/>
</dbReference>
<keyword evidence="2" id="KW-0732">Signal</keyword>
<evidence type="ECO:0000313" key="4">
    <source>
        <dbReference type="EMBL" id="EHB93220.1"/>
    </source>
</evidence>